<feature type="chain" id="PRO_5038276097" evidence="2">
    <location>
        <begin position="19"/>
        <end position="147"/>
    </location>
</feature>
<evidence type="ECO:0000256" key="1">
    <source>
        <dbReference type="SAM" id="Phobius"/>
    </source>
</evidence>
<dbReference type="WBParaSite" id="PgR042_g059_t01">
    <property type="protein sequence ID" value="PgR042_g059_t01"/>
    <property type="gene ID" value="PgR042_g059"/>
</dbReference>
<feature type="transmembrane region" description="Helical" evidence="1">
    <location>
        <begin position="42"/>
        <end position="62"/>
    </location>
</feature>
<keyword evidence="1" id="KW-0472">Membrane</keyword>
<accession>A0A915BIR1</accession>
<keyword evidence="3" id="KW-1185">Reference proteome</keyword>
<proteinExistence type="predicted"/>
<protein>
    <submittedName>
        <fullName evidence="4 5">Uncharacterized protein</fullName>
    </submittedName>
</protein>
<keyword evidence="2" id="KW-0732">Signal</keyword>
<reference evidence="4 5" key="1">
    <citation type="submission" date="2022-11" db="UniProtKB">
        <authorList>
            <consortium name="WormBaseParasite"/>
        </authorList>
    </citation>
    <scope>IDENTIFICATION</scope>
</reference>
<organism evidence="3 4">
    <name type="scientific">Parascaris univalens</name>
    <name type="common">Nematode worm</name>
    <dbReference type="NCBI Taxonomy" id="6257"/>
    <lineage>
        <taxon>Eukaryota</taxon>
        <taxon>Metazoa</taxon>
        <taxon>Ecdysozoa</taxon>
        <taxon>Nematoda</taxon>
        <taxon>Chromadorea</taxon>
        <taxon>Rhabditida</taxon>
        <taxon>Spirurina</taxon>
        <taxon>Ascaridomorpha</taxon>
        <taxon>Ascaridoidea</taxon>
        <taxon>Ascarididae</taxon>
        <taxon>Parascaris</taxon>
    </lineage>
</organism>
<evidence type="ECO:0000313" key="3">
    <source>
        <dbReference type="Proteomes" id="UP000887569"/>
    </source>
</evidence>
<feature type="transmembrane region" description="Helical" evidence="1">
    <location>
        <begin position="74"/>
        <end position="98"/>
    </location>
</feature>
<feature type="signal peptide" evidence="2">
    <location>
        <begin position="1"/>
        <end position="18"/>
    </location>
</feature>
<dbReference type="AlphaFoldDB" id="A0A915BIR1"/>
<evidence type="ECO:0000313" key="4">
    <source>
        <dbReference type="WBParaSite" id="PgR042_g059_t01"/>
    </source>
</evidence>
<sequence length="147" mass="16981">MRAGLFARIFSSCSSIEALWLQLLPVTVHSRYQISSMNVFELYIYAKNNVVLVCPYTVFHLCRHYVAIINDNKLCLNVVFFCCISIHFLLFTFMWASLSFFAIDYSSRLSIEAFFFHTSCKWDGEGNAGVERGETAPTKRCLRRKCC</sequence>
<evidence type="ECO:0000313" key="5">
    <source>
        <dbReference type="WBParaSite" id="PgR042_g059_t02"/>
    </source>
</evidence>
<keyword evidence="1" id="KW-1133">Transmembrane helix</keyword>
<dbReference type="WBParaSite" id="PgR042_g059_t02">
    <property type="protein sequence ID" value="PgR042_g059_t02"/>
    <property type="gene ID" value="PgR042_g059"/>
</dbReference>
<name>A0A915BIR1_PARUN</name>
<keyword evidence="1" id="KW-0812">Transmembrane</keyword>
<evidence type="ECO:0000256" key="2">
    <source>
        <dbReference type="SAM" id="SignalP"/>
    </source>
</evidence>
<dbReference type="Proteomes" id="UP000887569">
    <property type="component" value="Unplaced"/>
</dbReference>